<reference evidence="2" key="1">
    <citation type="submission" date="2018-11" db="EMBL/GenBank/DDBJ databases">
        <authorList>
            <consortium name="Pathogen Informatics"/>
        </authorList>
    </citation>
    <scope>NUCLEOTIDE SEQUENCE</scope>
</reference>
<keyword evidence="3" id="KW-1185">Reference proteome</keyword>
<evidence type="ECO:0000313" key="3">
    <source>
        <dbReference type="Proteomes" id="UP000784294"/>
    </source>
</evidence>
<name>A0A448WST8_9PLAT</name>
<sequence length="55" mass="6438">MDKTNYDAAERRLAEERHLRLDLEAQLSNCSTIEQRQSANEHSEHLGHEPDAKHR</sequence>
<evidence type="ECO:0000313" key="2">
    <source>
        <dbReference type="EMBL" id="VEL19367.1"/>
    </source>
</evidence>
<evidence type="ECO:0000256" key="1">
    <source>
        <dbReference type="SAM" id="MobiDB-lite"/>
    </source>
</evidence>
<protein>
    <submittedName>
        <fullName evidence="2">Uncharacterized protein</fullName>
    </submittedName>
</protein>
<proteinExistence type="predicted"/>
<gene>
    <name evidence="2" type="ORF">PXEA_LOCUS12807</name>
</gene>
<dbReference type="AlphaFoldDB" id="A0A448WST8"/>
<comment type="caution">
    <text evidence="2">The sequence shown here is derived from an EMBL/GenBank/DDBJ whole genome shotgun (WGS) entry which is preliminary data.</text>
</comment>
<dbReference type="EMBL" id="CAAALY010041317">
    <property type="protein sequence ID" value="VEL19367.1"/>
    <property type="molecule type" value="Genomic_DNA"/>
</dbReference>
<feature type="compositionally biased region" description="Basic and acidic residues" evidence="1">
    <location>
        <begin position="39"/>
        <end position="55"/>
    </location>
</feature>
<organism evidence="2 3">
    <name type="scientific">Protopolystoma xenopodis</name>
    <dbReference type="NCBI Taxonomy" id="117903"/>
    <lineage>
        <taxon>Eukaryota</taxon>
        <taxon>Metazoa</taxon>
        <taxon>Spiralia</taxon>
        <taxon>Lophotrochozoa</taxon>
        <taxon>Platyhelminthes</taxon>
        <taxon>Monogenea</taxon>
        <taxon>Polyopisthocotylea</taxon>
        <taxon>Polystomatidea</taxon>
        <taxon>Polystomatidae</taxon>
        <taxon>Protopolystoma</taxon>
    </lineage>
</organism>
<dbReference type="Proteomes" id="UP000784294">
    <property type="component" value="Unassembled WGS sequence"/>
</dbReference>
<accession>A0A448WST8</accession>
<feature type="region of interest" description="Disordered" evidence="1">
    <location>
        <begin position="32"/>
        <end position="55"/>
    </location>
</feature>